<proteinExistence type="predicted"/>
<name>A0AAN7KCS8_TRANT</name>
<comment type="caution">
    <text evidence="1">The sequence shown here is derived from an EMBL/GenBank/DDBJ whole genome shotgun (WGS) entry which is preliminary data.</text>
</comment>
<dbReference type="EMBL" id="JAXQNO010000024">
    <property type="protein sequence ID" value="KAK4762614.1"/>
    <property type="molecule type" value="Genomic_DNA"/>
</dbReference>
<dbReference type="AlphaFoldDB" id="A0AAN7KCS8"/>
<sequence>MLDNPSERVIITLGRDGQAVKRPTKVSDTFIDPMLSVGTKRSIRDRVGSNGDNYLAYRS</sequence>
<keyword evidence="2" id="KW-1185">Reference proteome</keyword>
<gene>
    <name evidence="1" type="ORF">SAY86_008382</name>
</gene>
<evidence type="ECO:0000313" key="1">
    <source>
        <dbReference type="EMBL" id="KAK4762614.1"/>
    </source>
</evidence>
<protein>
    <submittedName>
        <fullName evidence="1">Uncharacterized protein</fullName>
    </submittedName>
</protein>
<dbReference type="Proteomes" id="UP001346149">
    <property type="component" value="Unassembled WGS sequence"/>
</dbReference>
<evidence type="ECO:0000313" key="2">
    <source>
        <dbReference type="Proteomes" id="UP001346149"/>
    </source>
</evidence>
<accession>A0AAN7KCS8</accession>
<reference evidence="1 2" key="1">
    <citation type="journal article" date="2023" name="Hortic Res">
        <title>Pangenome of water caltrop reveals structural variations and asymmetric subgenome divergence after allopolyploidization.</title>
        <authorList>
            <person name="Zhang X."/>
            <person name="Chen Y."/>
            <person name="Wang L."/>
            <person name="Yuan Y."/>
            <person name="Fang M."/>
            <person name="Shi L."/>
            <person name="Lu R."/>
            <person name="Comes H.P."/>
            <person name="Ma Y."/>
            <person name="Chen Y."/>
            <person name="Huang G."/>
            <person name="Zhou Y."/>
            <person name="Zheng Z."/>
            <person name="Qiu Y."/>
        </authorList>
    </citation>
    <scope>NUCLEOTIDE SEQUENCE [LARGE SCALE GENOMIC DNA]</scope>
    <source>
        <strain evidence="1">F231</strain>
    </source>
</reference>
<organism evidence="1 2">
    <name type="scientific">Trapa natans</name>
    <name type="common">Water chestnut</name>
    <dbReference type="NCBI Taxonomy" id="22666"/>
    <lineage>
        <taxon>Eukaryota</taxon>
        <taxon>Viridiplantae</taxon>
        <taxon>Streptophyta</taxon>
        <taxon>Embryophyta</taxon>
        <taxon>Tracheophyta</taxon>
        <taxon>Spermatophyta</taxon>
        <taxon>Magnoliopsida</taxon>
        <taxon>eudicotyledons</taxon>
        <taxon>Gunneridae</taxon>
        <taxon>Pentapetalae</taxon>
        <taxon>rosids</taxon>
        <taxon>malvids</taxon>
        <taxon>Myrtales</taxon>
        <taxon>Lythraceae</taxon>
        <taxon>Trapa</taxon>
    </lineage>
</organism>